<feature type="transmembrane region" description="Helical" evidence="4">
    <location>
        <begin position="289"/>
        <end position="306"/>
    </location>
</feature>
<dbReference type="GO" id="GO:0022857">
    <property type="term" value="F:transmembrane transporter activity"/>
    <property type="evidence" value="ECO:0007669"/>
    <property type="project" value="InterPro"/>
</dbReference>
<dbReference type="InterPro" id="IPR011701">
    <property type="entry name" value="MFS"/>
</dbReference>
<dbReference type="GO" id="GO:0005886">
    <property type="term" value="C:plasma membrane"/>
    <property type="evidence" value="ECO:0007669"/>
    <property type="project" value="TreeGrafter"/>
</dbReference>
<organism evidence="6 7">
    <name type="scientific">Rhodoferax lacus</name>
    <dbReference type="NCBI Taxonomy" id="2184758"/>
    <lineage>
        <taxon>Bacteria</taxon>
        <taxon>Pseudomonadati</taxon>
        <taxon>Pseudomonadota</taxon>
        <taxon>Betaproteobacteria</taxon>
        <taxon>Burkholderiales</taxon>
        <taxon>Comamonadaceae</taxon>
        <taxon>Rhodoferax</taxon>
    </lineage>
</organism>
<feature type="transmembrane region" description="Helical" evidence="4">
    <location>
        <begin position="406"/>
        <end position="425"/>
    </location>
</feature>
<evidence type="ECO:0000313" key="7">
    <source>
        <dbReference type="Proteomes" id="UP000260665"/>
    </source>
</evidence>
<evidence type="ECO:0000256" key="1">
    <source>
        <dbReference type="ARBA" id="ARBA00022692"/>
    </source>
</evidence>
<comment type="caution">
    <text evidence="6">The sequence shown here is derived from an EMBL/GenBank/DDBJ whole genome shotgun (WGS) entry which is preliminary data.</text>
</comment>
<protein>
    <submittedName>
        <fullName evidence="6">MFS transporter</fullName>
    </submittedName>
</protein>
<feature type="transmembrane region" description="Helical" evidence="4">
    <location>
        <begin position="178"/>
        <end position="200"/>
    </location>
</feature>
<proteinExistence type="predicted"/>
<dbReference type="AlphaFoldDB" id="A0A3E1RDE2"/>
<keyword evidence="3 4" id="KW-0472">Membrane</keyword>
<feature type="transmembrane region" description="Helical" evidence="4">
    <location>
        <begin position="206"/>
        <end position="225"/>
    </location>
</feature>
<dbReference type="Pfam" id="PF07690">
    <property type="entry name" value="MFS_1"/>
    <property type="match status" value="1"/>
</dbReference>
<dbReference type="Proteomes" id="UP000260665">
    <property type="component" value="Unassembled WGS sequence"/>
</dbReference>
<dbReference type="InterPro" id="IPR036259">
    <property type="entry name" value="MFS_trans_sf"/>
</dbReference>
<feature type="transmembrane region" description="Helical" evidence="4">
    <location>
        <begin position="256"/>
        <end position="277"/>
    </location>
</feature>
<accession>A0A3E1RDE2</accession>
<keyword evidence="2 4" id="KW-1133">Transmembrane helix</keyword>
<evidence type="ECO:0000313" key="6">
    <source>
        <dbReference type="EMBL" id="RFO97379.1"/>
    </source>
</evidence>
<keyword evidence="7" id="KW-1185">Reference proteome</keyword>
<feature type="transmembrane region" description="Helical" evidence="4">
    <location>
        <begin position="318"/>
        <end position="335"/>
    </location>
</feature>
<feature type="transmembrane region" description="Helical" evidence="4">
    <location>
        <begin position="341"/>
        <end position="368"/>
    </location>
</feature>
<reference evidence="6 7" key="1">
    <citation type="submission" date="2018-05" db="EMBL/GenBank/DDBJ databases">
        <title>Rhodoferax soyangensis sp.nov., isolated from an oligotrophic freshwater lake.</title>
        <authorList>
            <person name="Park M."/>
        </authorList>
    </citation>
    <scope>NUCLEOTIDE SEQUENCE [LARGE SCALE GENOMIC DNA]</scope>
    <source>
        <strain evidence="6 7">IMCC26218</strain>
    </source>
</reference>
<dbReference type="Gene3D" id="1.20.1250.20">
    <property type="entry name" value="MFS general substrate transporter like domains"/>
    <property type="match status" value="2"/>
</dbReference>
<evidence type="ECO:0000256" key="3">
    <source>
        <dbReference type="ARBA" id="ARBA00023136"/>
    </source>
</evidence>
<dbReference type="PROSITE" id="PS50850">
    <property type="entry name" value="MFS"/>
    <property type="match status" value="1"/>
</dbReference>
<feature type="transmembrane region" description="Helical" evidence="4">
    <location>
        <begin position="380"/>
        <end position="400"/>
    </location>
</feature>
<dbReference type="PANTHER" id="PTHR23521">
    <property type="entry name" value="TRANSPORTER MFS SUPERFAMILY"/>
    <property type="match status" value="1"/>
</dbReference>
<evidence type="ECO:0000256" key="4">
    <source>
        <dbReference type="SAM" id="Phobius"/>
    </source>
</evidence>
<dbReference type="EMBL" id="QFZK01000004">
    <property type="protein sequence ID" value="RFO97379.1"/>
    <property type="molecule type" value="Genomic_DNA"/>
</dbReference>
<feature type="transmembrane region" description="Helical" evidence="4">
    <location>
        <begin position="63"/>
        <end position="82"/>
    </location>
</feature>
<feature type="domain" description="Major facilitator superfamily (MFS) profile" evidence="5">
    <location>
        <begin position="55"/>
        <end position="430"/>
    </location>
</feature>
<evidence type="ECO:0000259" key="5">
    <source>
        <dbReference type="PROSITE" id="PS50850"/>
    </source>
</evidence>
<dbReference type="PANTHER" id="PTHR23521:SF2">
    <property type="entry name" value="TRANSPORTER MFS SUPERFAMILY"/>
    <property type="match status" value="1"/>
</dbReference>
<evidence type="ECO:0000256" key="2">
    <source>
        <dbReference type="ARBA" id="ARBA00022989"/>
    </source>
</evidence>
<gene>
    <name evidence="6" type="ORF">DIC66_09670</name>
</gene>
<feature type="transmembrane region" description="Helical" evidence="4">
    <location>
        <begin position="121"/>
        <end position="138"/>
    </location>
</feature>
<dbReference type="InterPro" id="IPR020846">
    <property type="entry name" value="MFS_dom"/>
</dbReference>
<feature type="transmembrane region" description="Helical" evidence="4">
    <location>
        <begin position="88"/>
        <end position="109"/>
    </location>
</feature>
<name>A0A3E1RDE2_9BURK</name>
<dbReference type="SUPFAM" id="SSF103473">
    <property type="entry name" value="MFS general substrate transporter"/>
    <property type="match status" value="1"/>
</dbReference>
<keyword evidence="1 4" id="KW-0812">Transmembrane</keyword>
<sequence>MVCELAPASWRLAGYAQSTRTTHRLPIQHAPPFNLSGQSGIAGMRDEPVFDWRTIGALNAVSTLAQVGQFGIAFVMLPVWLAQQGLDASQLGLFAASLWLGQLPGLALAPRLCQRLGERRVIVLGLLCTLCALAWISLLGWPYWLAGGFLSGFGLGLRWIGVEPWLYRIAPAQARGRLVGFHETLIALAPIIAPLLANFFGMHGQAVFWIGAAFTVAALLPLALARAPVVEPAPQAARGPWVNPLRQAREHVFKQGLVIASVGGMIEAAVSGLFALFTQGHGMTVNQTADLLAVFGLGGLLMQYAIGWLADHRGVGKAALVCALGTATVCIALALSMPYALVVAAVFLLGGFITSFLTLALIASTLATSGSMAGNVSTMSMVYTVSAVAGPLLAGASIKASHGDALMWLTAAAASVMALLLTWWLREPLPAGPVQPAGR</sequence>